<proteinExistence type="predicted"/>
<evidence type="ECO:0000313" key="2">
    <source>
        <dbReference type="EMBL" id="KAF5376374.1"/>
    </source>
</evidence>
<dbReference type="OrthoDB" id="2863950at2759"/>
<name>A0A8H5M0Q7_9AGAR</name>
<dbReference type="EMBL" id="JAACJN010000091">
    <property type="protein sequence ID" value="KAF5376374.1"/>
    <property type="molecule type" value="Genomic_DNA"/>
</dbReference>
<organism evidence="2 3">
    <name type="scientific">Collybiopsis confluens</name>
    <dbReference type="NCBI Taxonomy" id="2823264"/>
    <lineage>
        <taxon>Eukaryota</taxon>
        <taxon>Fungi</taxon>
        <taxon>Dikarya</taxon>
        <taxon>Basidiomycota</taxon>
        <taxon>Agaricomycotina</taxon>
        <taxon>Agaricomycetes</taxon>
        <taxon>Agaricomycetidae</taxon>
        <taxon>Agaricales</taxon>
        <taxon>Marasmiineae</taxon>
        <taxon>Omphalotaceae</taxon>
        <taxon>Collybiopsis</taxon>
    </lineage>
</organism>
<sequence length="268" mass="30121">MAFSSIYKAASASVVVEIFKGHPSPRARETFERDMHSAHSFLGSAEEWLHRERSNLSPHIFHEYMSECTRIASDIRACCDNPREKRAENGIVEDARALAISVWKSVHNAHDGPVTVVDYLALEPELDTVPWGPIVHTKAEEEGKLSTNTVVPQESALLPLLYKPKPGRIGPAKDASVSRPDQGLRVGPMPESWVDDPESILIKFHWVLDSVFPQCSSRILNARVFAYDVKTRCIYVEFSRAVDCAMFAKHWSDMPPKEFEGVDTHLLI</sequence>
<feature type="region of interest" description="Disordered" evidence="1">
    <location>
        <begin position="170"/>
        <end position="189"/>
    </location>
</feature>
<comment type="caution">
    <text evidence="2">The sequence shown here is derived from an EMBL/GenBank/DDBJ whole genome shotgun (WGS) entry which is preliminary data.</text>
</comment>
<accession>A0A8H5M0Q7</accession>
<evidence type="ECO:0000313" key="3">
    <source>
        <dbReference type="Proteomes" id="UP000518752"/>
    </source>
</evidence>
<keyword evidence="3" id="KW-1185">Reference proteome</keyword>
<protein>
    <submittedName>
        <fullName evidence="2">Uncharacterized protein</fullName>
    </submittedName>
</protein>
<dbReference type="AlphaFoldDB" id="A0A8H5M0Q7"/>
<evidence type="ECO:0000256" key="1">
    <source>
        <dbReference type="SAM" id="MobiDB-lite"/>
    </source>
</evidence>
<reference evidence="2 3" key="1">
    <citation type="journal article" date="2020" name="ISME J.">
        <title>Uncovering the hidden diversity of litter-decomposition mechanisms in mushroom-forming fungi.</title>
        <authorList>
            <person name="Floudas D."/>
            <person name="Bentzer J."/>
            <person name="Ahren D."/>
            <person name="Johansson T."/>
            <person name="Persson P."/>
            <person name="Tunlid A."/>
        </authorList>
    </citation>
    <scope>NUCLEOTIDE SEQUENCE [LARGE SCALE GENOMIC DNA]</scope>
    <source>
        <strain evidence="2 3">CBS 406.79</strain>
    </source>
</reference>
<dbReference type="Proteomes" id="UP000518752">
    <property type="component" value="Unassembled WGS sequence"/>
</dbReference>
<gene>
    <name evidence="2" type="ORF">D9757_008670</name>
</gene>